<reference evidence="3" key="1">
    <citation type="journal article" date="2020" name="mSystems">
        <title>Genome- and Community-Level Interaction Insights into Carbon Utilization and Element Cycling Functions of Hydrothermarchaeota in Hydrothermal Sediment.</title>
        <authorList>
            <person name="Zhou Z."/>
            <person name="Liu Y."/>
            <person name="Xu W."/>
            <person name="Pan J."/>
            <person name="Luo Z.H."/>
            <person name="Li M."/>
        </authorList>
    </citation>
    <scope>NUCLEOTIDE SEQUENCE [LARGE SCALE GENOMIC DNA]</scope>
    <source>
        <strain evidence="3">SpSt-418</strain>
    </source>
</reference>
<feature type="compositionally biased region" description="Pro residues" evidence="1">
    <location>
        <begin position="220"/>
        <end position="238"/>
    </location>
</feature>
<feature type="chain" id="PRO_5028458803" evidence="2">
    <location>
        <begin position="27"/>
        <end position="258"/>
    </location>
</feature>
<dbReference type="EMBL" id="DSRU01000183">
    <property type="protein sequence ID" value="HFM98579.1"/>
    <property type="molecule type" value="Genomic_DNA"/>
</dbReference>
<evidence type="ECO:0000256" key="2">
    <source>
        <dbReference type="SAM" id="SignalP"/>
    </source>
</evidence>
<organism evidence="3">
    <name type="scientific">Oscillatoriales cyanobacterium SpSt-418</name>
    <dbReference type="NCBI Taxonomy" id="2282169"/>
    <lineage>
        <taxon>Bacteria</taxon>
        <taxon>Bacillati</taxon>
        <taxon>Cyanobacteriota</taxon>
        <taxon>Cyanophyceae</taxon>
        <taxon>Oscillatoriophycideae</taxon>
        <taxon>Oscillatoriales</taxon>
    </lineage>
</organism>
<gene>
    <name evidence="3" type="ORF">ENR64_12655</name>
</gene>
<sequence length="258" mass="28112">MNLRLKAVALATLVFGSMSVSLPGQSSTLFSKAEIDPSRFVAVASPYANGARHQLLILEQVANTRACWSESGSYPTRIDPLLLQYDFTNICGRSTDSNGYSIRMADRDLGVQYSLRVVERGGELRLVGVPLFNRTLPELEIGRTYGVTNGFAKIFLNSGWRMTRRTYNGQAVGHVYLTNDRSLESVVAALPKPTTPTTPTTPTRPVTPRPTQPPTSSRPQPLPPPPNVNPAPVNPAPSRPVFRPGAGDYVVPTIIIEQ</sequence>
<feature type="compositionally biased region" description="Low complexity" evidence="1">
    <location>
        <begin position="189"/>
        <end position="204"/>
    </location>
</feature>
<dbReference type="Pfam" id="PF12565">
    <property type="entry name" value="DUF3747"/>
    <property type="match status" value="1"/>
</dbReference>
<comment type="caution">
    <text evidence="3">The sequence shown here is derived from an EMBL/GenBank/DDBJ whole genome shotgun (WGS) entry which is preliminary data.</text>
</comment>
<dbReference type="InterPro" id="IPR022222">
    <property type="entry name" value="DUF3747"/>
</dbReference>
<evidence type="ECO:0000313" key="3">
    <source>
        <dbReference type="EMBL" id="HFM98579.1"/>
    </source>
</evidence>
<name>A0A7C3PFY1_9CYAN</name>
<keyword evidence="2" id="KW-0732">Signal</keyword>
<feature type="region of interest" description="Disordered" evidence="1">
    <location>
        <begin position="189"/>
        <end position="247"/>
    </location>
</feature>
<dbReference type="AlphaFoldDB" id="A0A7C3PFY1"/>
<protein>
    <submittedName>
        <fullName evidence="3">DUF3747 domain-containing protein</fullName>
    </submittedName>
</protein>
<proteinExistence type="predicted"/>
<feature type="signal peptide" evidence="2">
    <location>
        <begin position="1"/>
        <end position="26"/>
    </location>
</feature>
<accession>A0A7C3PFY1</accession>
<evidence type="ECO:0000256" key="1">
    <source>
        <dbReference type="SAM" id="MobiDB-lite"/>
    </source>
</evidence>